<feature type="compositionally biased region" description="Basic and acidic residues" evidence="1">
    <location>
        <begin position="95"/>
        <end position="109"/>
    </location>
</feature>
<dbReference type="Proteomes" id="UP000251960">
    <property type="component" value="Chromosome 10"/>
</dbReference>
<feature type="region of interest" description="Disordered" evidence="1">
    <location>
        <begin position="71"/>
        <end position="113"/>
    </location>
</feature>
<organism evidence="2 3">
    <name type="scientific">Zea mays</name>
    <name type="common">Maize</name>
    <dbReference type="NCBI Taxonomy" id="4577"/>
    <lineage>
        <taxon>Eukaryota</taxon>
        <taxon>Viridiplantae</taxon>
        <taxon>Streptophyta</taxon>
        <taxon>Embryophyta</taxon>
        <taxon>Tracheophyta</taxon>
        <taxon>Spermatophyta</taxon>
        <taxon>Magnoliopsida</taxon>
        <taxon>Liliopsida</taxon>
        <taxon>Poales</taxon>
        <taxon>Poaceae</taxon>
        <taxon>PACMAD clade</taxon>
        <taxon>Panicoideae</taxon>
        <taxon>Andropogonodae</taxon>
        <taxon>Andropogoneae</taxon>
        <taxon>Tripsacinae</taxon>
        <taxon>Zea</taxon>
    </lineage>
</organism>
<name>A0A3L6GDI0_MAIZE</name>
<evidence type="ECO:0000313" key="2">
    <source>
        <dbReference type="EMBL" id="PWZ45989.1"/>
    </source>
</evidence>
<protein>
    <submittedName>
        <fullName evidence="2">Uncharacterized protein</fullName>
    </submittedName>
</protein>
<feature type="compositionally biased region" description="Acidic residues" evidence="1">
    <location>
        <begin position="73"/>
        <end position="84"/>
    </location>
</feature>
<feature type="region of interest" description="Disordered" evidence="1">
    <location>
        <begin position="1"/>
        <end position="40"/>
    </location>
</feature>
<accession>A0A3L6GDI0</accession>
<proteinExistence type="predicted"/>
<gene>
    <name evidence="2" type="ORF">Zm00014a_041012</name>
</gene>
<dbReference type="OMA" id="CHAGYDY"/>
<dbReference type="AlphaFoldDB" id="A0A3L6GDI0"/>
<evidence type="ECO:0000256" key="1">
    <source>
        <dbReference type="SAM" id="MobiDB-lite"/>
    </source>
</evidence>
<feature type="compositionally biased region" description="Low complexity" evidence="1">
    <location>
        <begin position="24"/>
        <end position="39"/>
    </location>
</feature>
<comment type="caution">
    <text evidence="2">The sequence shown here is derived from an EMBL/GenBank/DDBJ whole genome shotgun (WGS) entry which is preliminary data.</text>
</comment>
<sequence length="219" mass="23181">MERDLQVMPPWGREVAAPCGGGATESSPSSRSTSGCQSGWTVYLDHSNGMRYHPCDDPAAAAAQRWVSALQAADDDGGDVEDSMASDASSGSRPRPRDQDGEQTRRDFDLEQQGPRGYIRQHSHSSSVHCCSASSGSAGGGVGGFGSSTWSSSRGSQGRAKGHVARRRRVVVHGGGAETTTHQYRGEIVVVHEEDELDDTASSSAVFSSHHPMAMVHVN</sequence>
<reference evidence="2 3" key="1">
    <citation type="journal article" date="2018" name="Nat. Genet.">
        <title>Extensive intraspecific gene order and gene structural variations between Mo17 and other maize genomes.</title>
        <authorList>
            <person name="Sun S."/>
            <person name="Zhou Y."/>
            <person name="Chen J."/>
            <person name="Shi J."/>
            <person name="Zhao H."/>
            <person name="Zhao H."/>
            <person name="Song W."/>
            <person name="Zhang M."/>
            <person name="Cui Y."/>
            <person name="Dong X."/>
            <person name="Liu H."/>
            <person name="Ma X."/>
            <person name="Jiao Y."/>
            <person name="Wang B."/>
            <person name="Wei X."/>
            <person name="Stein J.C."/>
            <person name="Glaubitz J.C."/>
            <person name="Lu F."/>
            <person name="Yu G."/>
            <person name="Liang C."/>
            <person name="Fengler K."/>
            <person name="Li B."/>
            <person name="Rafalski A."/>
            <person name="Schnable P.S."/>
            <person name="Ware D.H."/>
            <person name="Buckler E.S."/>
            <person name="Lai J."/>
        </authorList>
    </citation>
    <scope>NUCLEOTIDE SEQUENCE [LARGE SCALE GENOMIC DNA]</scope>
    <source>
        <strain evidence="3">cv. Missouri 17</strain>
        <tissue evidence="2">Seedling</tissue>
    </source>
</reference>
<evidence type="ECO:0000313" key="3">
    <source>
        <dbReference type="Proteomes" id="UP000251960"/>
    </source>
</evidence>
<dbReference type="EMBL" id="NCVQ01000002">
    <property type="protein sequence ID" value="PWZ45989.1"/>
    <property type="molecule type" value="Genomic_DNA"/>
</dbReference>